<comment type="pathway">
    <text evidence="2">Carbohydrate biosynthesis; dTDP-L-rhamnose biosynthesis.</text>
</comment>
<dbReference type="InterPro" id="IPR029903">
    <property type="entry name" value="RmlD-like-bd"/>
</dbReference>
<proteinExistence type="inferred from homology"/>
<evidence type="ECO:0000256" key="1">
    <source>
        <dbReference type="ARBA" id="ARBA00010944"/>
    </source>
</evidence>
<dbReference type="GO" id="GO:0019305">
    <property type="term" value="P:dTDP-rhamnose biosynthetic process"/>
    <property type="evidence" value="ECO:0007669"/>
    <property type="project" value="TreeGrafter"/>
</dbReference>
<dbReference type="InterPro" id="IPR036291">
    <property type="entry name" value="NAD(P)-bd_dom_sf"/>
</dbReference>
<accession>A0A919YS63</accession>
<keyword evidence="2" id="KW-0521">NADP</keyword>
<evidence type="ECO:0000256" key="2">
    <source>
        <dbReference type="RuleBase" id="RU364082"/>
    </source>
</evidence>
<dbReference type="Gene3D" id="3.40.50.720">
    <property type="entry name" value="NAD(P)-binding Rossmann-like Domain"/>
    <property type="match status" value="1"/>
</dbReference>
<dbReference type="SUPFAM" id="SSF51735">
    <property type="entry name" value="NAD(P)-binding Rossmann-fold domains"/>
    <property type="match status" value="1"/>
</dbReference>
<evidence type="ECO:0000313" key="4">
    <source>
        <dbReference type="EMBL" id="GIP18237.1"/>
    </source>
</evidence>
<feature type="domain" description="RmlD-like substrate binding" evidence="3">
    <location>
        <begin position="1"/>
        <end position="237"/>
    </location>
</feature>
<evidence type="ECO:0000313" key="5">
    <source>
        <dbReference type="Proteomes" id="UP000683139"/>
    </source>
</evidence>
<dbReference type="PANTHER" id="PTHR10491">
    <property type="entry name" value="DTDP-4-DEHYDRORHAMNOSE REDUCTASE"/>
    <property type="match status" value="1"/>
</dbReference>
<dbReference type="GO" id="GO:0008831">
    <property type="term" value="F:dTDP-4-dehydrorhamnose reductase activity"/>
    <property type="evidence" value="ECO:0007669"/>
    <property type="project" value="UniProtKB-EC"/>
</dbReference>
<dbReference type="Pfam" id="PF04321">
    <property type="entry name" value="RmlD_sub_bind"/>
    <property type="match status" value="1"/>
</dbReference>
<reference evidence="4" key="1">
    <citation type="submission" date="2021-03" db="EMBL/GenBank/DDBJ databases">
        <title>Antimicrobial resistance genes in bacteria isolated from Japanese honey, and their potential for conferring macrolide and lincosamide resistance in the American foulbrood pathogen Paenibacillus larvae.</title>
        <authorList>
            <person name="Okamoto M."/>
            <person name="Kumagai M."/>
            <person name="Kanamori H."/>
            <person name="Takamatsu D."/>
        </authorList>
    </citation>
    <scope>NUCLEOTIDE SEQUENCE</scope>
    <source>
        <strain evidence="4">J40TS1</strain>
    </source>
</reference>
<dbReference type="Proteomes" id="UP000683139">
    <property type="component" value="Unassembled WGS sequence"/>
</dbReference>
<keyword evidence="2" id="KW-0560">Oxidoreductase</keyword>
<dbReference type="EC" id="1.1.1.133" evidence="2"/>
<dbReference type="RefSeq" id="WP_213518437.1">
    <property type="nucleotide sequence ID" value="NZ_BOSE01000008.1"/>
</dbReference>
<comment type="caution">
    <text evidence="4">The sequence shown here is derived from an EMBL/GenBank/DDBJ whole genome shotgun (WGS) entry which is preliminary data.</text>
</comment>
<name>A0A919YS63_9BACL</name>
<protein>
    <recommendedName>
        <fullName evidence="2">dTDP-4-dehydrorhamnose reductase</fullName>
        <ecNumber evidence="2">1.1.1.133</ecNumber>
    </recommendedName>
</protein>
<dbReference type="InterPro" id="IPR005913">
    <property type="entry name" value="dTDP_dehydrorham_reduct"/>
</dbReference>
<gene>
    <name evidence="4" type="ORF">J40TS1_38790</name>
</gene>
<dbReference type="PANTHER" id="PTHR10491:SF4">
    <property type="entry name" value="METHIONINE ADENOSYLTRANSFERASE 2 SUBUNIT BETA"/>
    <property type="match status" value="1"/>
</dbReference>
<dbReference type="EMBL" id="BOSE01000008">
    <property type="protein sequence ID" value="GIP18237.1"/>
    <property type="molecule type" value="Genomic_DNA"/>
</dbReference>
<keyword evidence="5" id="KW-1185">Reference proteome</keyword>
<dbReference type="CDD" id="cd05254">
    <property type="entry name" value="dTDP_HR_like_SDR_e"/>
    <property type="match status" value="1"/>
</dbReference>
<sequence length="286" mass="32018">MKLLVLGASGMAGHTIALYFLEKGHSVTSFTRGRFPIGSNVRGDIADQAQLKKLLTEEQFDAVINCVGMLNSACDREPAKAVYANSYFPHMLAELLQSSKAQLIHMSTDCVFSGQSSPYHESSFPDGTTLYDRSKALGELNNEHSLTFRNSIIGPDMKPDGIGLFNWFMKQSGTIYGYTGAIWTGVTTLTLAKAMEQAITERLTGLYHLVYPQSISKFELLKLFNKHFKRNSLMILPSNAVQADKTLINQRNDFGFIVPDYEKMIVEMKSWIMQHPALYPHYAVLN</sequence>
<evidence type="ECO:0000259" key="3">
    <source>
        <dbReference type="Pfam" id="PF04321"/>
    </source>
</evidence>
<dbReference type="GO" id="GO:0005829">
    <property type="term" value="C:cytosol"/>
    <property type="evidence" value="ECO:0007669"/>
    <property type="project" value="TreeGrafter"/>
</dbReference>
<comment type="function">
    <text evidence="2">Catalyzes the reduction of dTDP-6-deoxy-L-lyxo-4-hexulose to yield dTDP-L-rhamnose.</text>
</comment>
<organism evidence="4 5">
    <name type="scientific">Paenibacillus montaniterrae</name>
    <dbReference type="NCBI Taxonomy" id="429341"/>
    <lineage>
        <taxon>Bacteria</taxon>
        <taxon>Bacillati</taxon>
        <taxon>Bacillota</taxon>
        <taxon>Bacilli</taxon>
        <taxon>Bacillales</taxon>
        <taxon>Paenibacillaceae</taxon>
        <taxon>Paenibacillus</taxon>
    </lineage>
</organism>
<dbReference type="AlphaFoldDB" id="A0A919YS63"/>
<comment type="similarity">
    <text evidence="1 2">Belongs to the dTDP-4-dehydrorhamnose reductase family.</text>
</comment>